<comment type="subcellular location">
    <subcellularLocation>
        <location evidence="1">Endomembrane system</location>
        <topology evidence="1">Multi-pass membrane protein</topology>
    </subcellularLocation>
    <subcellularLocation>
        <location evidence="7">Endoplasmic reticulum membrane</location>
        <topology evidence="7">Multi-pass membrane protein</topology>
    </subcellularLocation>
</comment>
<dbReference type="InterPro" id="IPR007217">
    <property type="entry name" value="Per1-like"/>
</dbReference>
<dbReference type="GO" id="GO:0006506">
    <property type="term" value="P:GPI anchor biosynthetic process"/>
    <property type="evidence" value="ECO:0007669"/>
    <property type="project" value="UniProtKB-KW"/>
</dbReference>
<comment type="caution">
    <text evidence="8">The sequence shown here is derived from an EMBL/GenBank/DDBJ whole genome shotgun (WGS) entry which is preliminary data.</text>
</comment>
<evidence type="ECO:0000256" key="4">
    <source>
        <dbReference type="ARBA" id="ARBA00022729"/>
    </source>
</evidence>
<evidence type="ECO:0000256" key="5">
    <source>
        <dbReference type="ARBA" id="ARBA00022989"/>
    </source>
</evidence>
<keyword evidence="3 7" id="KW-0812">Transmembrane</keyword>
<organism evidence="8 9">
    <name type="scientific">Tieghemiomyces parasiticus</name>
    <dbReference type="NCBI Taxonomy" id="78921"/>
    <lineage>
        <taxon>Eukaryota</taxon>
        <taxon>Fungi</taxon>
        <taxon>Fungi incertae sedis</taxon>
        <taxon>Zoopagomycota</taxon>
        <taxon>Kickxellomycotina</taxon>
        <taxon>Dimargaritomycetes</taxon>
        <taxon>Dimargaritales</taxon>
        <taxon>Dimargaritaceae</taxon>
        <taxon>Tieghemiomyces</taxon>
    </lineage>
</organism>
<dbReference type="AlphaFoldDB" id="A0A9W7ZPR4"/>
<comment type="function">
    <text evidence="7">Involved in the lipid remodeling steps of GPI-anchor maturation.</text>
</comment>
<feature type="transmembrane region" description="Helical" evidence="7">
    <location>
        <begin position="231"/>
        <end position="250"/>
    </location>
</feature>
<feature type="transmembrane region" description="Helical" evidence="7">
    <location>
        <begin position="294"/>
        <end position="313"/>
    </location>
</feature>
<feature type="chain" id="PRO_5041015405" description="Post-GPI attachment to proteins factor 3" evidence="7">
    <location>
        <begin position="28"/>
        <end position="327"/>
    </location>
</feature>
<dbReference type="GO" id="GO:0016788">
    <property type="term" value="F:hydrolase activity, acting on ester bonds"/>
    <property type="evidence" value="ECO:0007669"/>
    <property type="project" value="TreeGrafter"/>
</dbReference>
<dbReference type="GO" id="GO:0005789">
    <property type="term" value="C:endoplasmic reticulum membrane"/>
    <property type="evidence" value="ECO:0007669"/>
    <property type="project" value="UniProtKB-SubCell"/>
</dbReference>
<protein>
    <recommendedName>
        <fullName evidence="7">Post-GPI attachment to proteins factor 3</fullName>
    </recommendedName>
</protein>
<evidence type="ECO:0000256" key="3">
    <source>
        <dbReference type="ARBA" id="ARBA00022692"/>
    </source>
</evidence>
<feature type="transmembrane region" description="Helical" evidence="7">
    <location>
        <begin position="176"/>
        <end position="193"/>
    </location>
</feature>
<evidence type="ECO:0000256" key="2">
    <source>
        <dbReference type="ARBA" id="ARBA00022502"/>
    </source>
</evidence>
<dbReference type="OrthoDB" id="419770at2759"/>
<evidence type="ECO:0000256" key="6">
    <source>
        <dbReference type="ARBA" id="ARBA00023136"/>
    </source>
</evidence>
<dbReference type="Proteomes" id="UP001150569">
    <property type="component" value="Unassembled WGS sequence"/>
</dbReference>
<comment type="similarity">
    <text evidence="7">Belongs to the PGAP3 family.</text>
</comment>
<feature type="transmembrane region" description="Helical" evidence="7">
    <location>
        <begin position="205"/>
        <end position="225"/>
    </location>
</feature>
<feature type="transmembrane region" description="Helical" evidence="7">
    <location>
        <begin position="145"/>
        <end position="164"/>
    </location>
</feature>
<keyword evidence="4 7" id="KW-0732">Signal</keyword>
<evidence type="ECO:0000313" key="8">
    <source>
        <dbReference type="EMBL" id="KAJ1910290.1"/>
    </source>
</evidence>
<keyword evidence="9" id="KW-1185">Reference proteome</keyword>
<dbReference type="EMBL" id="JANBPT010001070">
    <property type="protein sequence ID" value="KAJ1910290.1"/>
    <property type="molecule type" value="Genomic_DNA"/>
</dbReference>
<feature type="signal peptide" evidence="7">
    <location>
        <begin position="1"/>
        <end position="27"/>
    </location>
</feature>
<keyword evidence="2 7" id="KW-0337">GPI-anchor biosynthesis</keyword>
<proteinExistence type="inferred from homology"/>
<evidence type="ECO:0000256" key="1">
    <source>
        <dbReference type="ARBA" id="ARBA00004127"/>
    </source>
</evidence>
<accession>A0A9W7ZPR4</accession>
<keyword evidence="7" id="KW-0256">Endoplasmic reticulum</keyword>
<dbReference type="PANTHER" id="PTHR13148:SF0">
    <property type="entry name" value="POST-GPI ATTACHMENT TO PROTEINS FACTOR 3"/>
    <property type="match status" value="1"/>
</dbReference>
<dbReference type="PANTHER" id="PTHR13148">
    <property type="entry name" value="PER1-RELATED"/>
    <property type="match status" value="1"/>
</dbReference>
<sequence>MAFPSSWRFLALVAAVASLALLALVAASTGDRAQPFQICVRNCELDVCHVNDPNPTAESLPRILRVFFWTCPQNCRYECMQAITSTAQARGEPIQQYYGKWPFYRLLGIQEPASVLFSILNGYAHYVHWRPVRERVRRGYFMRPWYLAYILVSCNTWVWSTVFHTRDFNWTEKMDYFSAGFSVLFMLLVALVRTFRLSWPDRATVLRPLVAVFLLAFGAHVAYLSLWRFDYGYNMLANVLVGLLCNVVWITWSFRNRHVHPAAWKPTLCVLLISAAMSLELFDFPPLFGILDAHSLWHLATIRIVYIFYAFLLQDAEWDYKQLHAKH</sequence>
<gene>
    <name evidence="8" type="ORF">IWQ60_010729</name>
</gene>
<evidence type="ECO:0000313" key="9">
    <source>
        <dbReference type="Proteomes" id="UP001150569"/>
    </source>
</evidence>
<dbReference type="Pfam" id="PF04080">
    <property type="entry name" value="Per1"/>
    <property type="match status" value="1"/>
</dbReference>
<reference evidence="8" key="1">
    <citation type="submission" date="2022-07" db="EMBL/GenBank/DDBJ databases">
        <title>Phylogenomic reconstructions and comparative analyses of Kickxellomycotina fungi.</title>
        <authorList>
            <person name="Reynolds N.K."/>
            <person name="Stajich J.E."/>
            <person name="Barry K."/>
            <person name="Grigoriev I.V."/>
            <person name="Crous P."/>
            <person name="Smith M.E."/>
        </authorList>
    </citation>
    <scope>NUCLEOTIDE SEQUENCE</scope>
    <source>
        <strain evidence="8">RSA 861</strain>
    </source>
</reference>
<keyword evidence="6 7" id="KW-0472">Membrane</keyword>
<evidence type="ECO:0000256" key="7">
    <source>
        <dbReference type="RuleBase" id="RU365066"/>
    </source>
</evidence>
<keyword evidence="5 7" id="KW-1133">Transmembrane helix</keyword>
<comment type="caution">
    <text evidence="7">Lacks conserved residue(s) required for the propagation of feature annotation.</text>
</comment>
<name>A0A9W7ZPR4_9FUNG</name>
<feature type="transmembrane region" description="Helical" evidence="7">
    <location>
        <begin position="262"/>
        <end position="282"/>
    </location>
</feature>